<feature type="binding site" evidence="8">
    <location>
        <position position="46"/>
    </location>
    <ligand>
        <name>Zn(2+)</name>
        <dbReference type="ChEBI" id="CHEBI:29105"/>
    </ligand>
</feature>
<dbReference type="GO" id="GO:0046872">
    <property type="term" value="F:metal ion binding"/>
    <property type="evidence" value="ECO:0007669"/>
    <property type="project" value="UniProtKB-KW"/>
</dbReference>
<keyword evidence="7 8" id="KW-0539">Nucleus</keyword>
<dbReference type="EMBL" id="SDOX01000096">
    <property type="protein sequence ID" value="TFJ82677.1"/>
    <property type="molecule type" value="Genomic_DNA"/>
</dbReference>
<dbReference type="InterPro" id="IPR043701">
    <property type="entry name" value="Yju2"/>
</dbReference>
<feature type="binding site" evidence="8">
    <location>
        <position position="83"/>
    </location>
    <ligand>
        <name>Zn(2+)</name>
        <dbReference type="ChEBI" id="CHEBI:29105"/>
    </ligand>
</feature>
<comment type="subunit">
    <text evidence="8">Component of the spliceosome. Present in the activated B complex, the catalytically activated B* complex which catalyzes the branching, the catalytic step 1 C complex catalyzing the exon ligation, and the postcatalytic P complex containing the ligated exons (mRNA) and the excised lariat intron.</text>
</comment>
<comment type="function">
    <text evidence="8">Part of the spliceosome which catalyzes two sequential transesterification reactions, first the excision of the non-coding intron from pre-mRNA and then the ligation of the coding exons to form the mature mRNA. Plays a role in stabilizing the structure of the spliceosome catalytic core and docking of the branch helix into the active site, producing 5'-exon and lariat intron-3'-intermediates.</text>
</comment>
<proteinExistence type="inferred from homology"/>
<feature type="compositionally biased region" description="Basic and acidic residues" evidence="10">
    <location>
        <begin position="265"/>
        <end position="308"/>
    </location>
</feature>
<sequence>MGERKVLNKYFPPDFDPNLVPRTKFDKFKQIETRMMIPFNIQCDTCGEFMYRGKKFNMRKEDVQGDTYKGIKKFRFYMKCMTCSREITFITDPEKMDYAMEHGAKRLFEVWKEQEKAEKEEGERRAEEEQQDAMKALEHRTIDSKLEMDILDALEETKVMGNKRDLIRGDRLVEMYGEGQREGGKGGEEEEEEEARRAFALARKGGVGGLKKLEDSDEEGGGMGGREGKRARGTEHGLLGAATGLSEGSGTMLKPLVRIKAKKRKAEENGGKEGKEGGNKMPKGEVGGEGKPKPEEGERRAEAKEGAGVEKGAGGQAGGGLQGLLASYGSSSEGE</sequence>
<evidence type="ECO:0000256" key="8">
    <source>
        <dbReference type="HAMAP-Rule" id="MF_03226"/>
    </source>
</evidence>
<keyword evidence="12" id="KW-1185">Reference proteome</keyword>
<dbReference type="PANTHER" id="PTHR12111">
    <property type="entry name" value="SPLICING FACTOR YJU2"/>
    <property type="match status" value="1"/>
</dbReference>
<comment type="subcellular location">
    <subcellularLocation>
        <location evidence="1 8">Nucleus</location>
    </subcellularLocation>
</comment>
<dbReference type="AlphaFoldDB" id="A0A4D9CX00"/>
<gene>
    <name evidence="11" type="ORF">NSK_006101</name>
</gene>
<dbReference type="HAMAP" id="MF_03226">
    <property type="entry name" value="YJU2"/>
    <property type="match status" value="1"/>
</dbReference>
<evidence type="ECO:0000256" key="2">
    <source>
        <dbReference type="ARBA" id="ARBA00022664"/>
    </source>
</evidence>
<evidence type="ECO:0000256" key="1">
    <source>
        <dbReference type="ARBA" id="ARBA00004123"/>
    </source>
</evidence>
<evidence type="ECO:0000256" key="5">
    <source>
        <dbReference type="ARBA" id="ARBA00022833"/>
    </source>
</evidence>
<dbReference type="OrthoDB" id="674963at2759"/>
<evidence type="ECO:0000313" key="12">
    <source>
        <dbReference type="Proteomes" id="UP000355283"/>
    </source>
</evidence>
<feature type="coiled-coil region" evidence="9">
    <location>
        <begin position="110"/>
        <end position="139"/>
    </location>
</feature>
<dbReference type="GO" id="GO:0000349">
    <property type="term" value="P:generation of catalytic spliceosome for first transesterification step"/>
    <property type="evidence" value="ECO:0007669"/>
    <property type="project" value="UniProtKB-UniRule"/>
</dbReference>
<keyword evidence="5 8" id="KW-0862">Zinc</keyword>
<evidence type="ECO:0000256" key="6">
    <source>
        <dbReference type="ARBA" id="ARBA00023187"/>
    </source>
</evidence>
<keyword evidence="9" id="KW-0175">Coiled coil</keyword>
<organism evidence="11 12">
    <name type="scientific">Nannochloropsis salina CCMP1776</name>
    <dbReference type="NCBI Taxonomy" id="1027361"/>
    <lineage>
        <taxon>Eukaryota</taxon>
        <taxon>Sar</taxon>
        <taxon>Stramenopiles</taxon>
        <taxon>Ochrophyta</taxon>
        <taxon>Eustigmatophyceae</taxon>
        <taxon>Eustigmatales</taxon>
        <taxon>Monodopsidaceae</taxon>
        <taxon>Microchloropsis</taxon>
        <taxon>Microchloropsis salina</taxon>
    </lineage>
</organism>
<accession>A0A4D9CX00</accession>
<dbReference type="PANTHER" id="PTHR12111:SF1">
    <property type="entry name" value="SPLICING FACTOR YJU2"/>
    <property type="match status" value="1"/>
</dbReference>
<reference evidence="11 12" key="1">
    <citation type="submission" date="2019-01" db="EMBL/GenBank/DDBJ databases">
        <title>Nuclear Genome Assembly of the Microalgal Biofuel strain Nannochloropsis salina CCMP1776.</title>
        <authorList>
            <person name="Hovde B."/>
        </authorList>
    </citation>
    <scope>NUCLEOTIDE SEQUENCE [LARGE SCALE GENOMIC DNA]</scope>
    <source>
        <strain evidence="11 12">CCMP1776</strain>
    </source>
</reference>
<dbReference type="Pfam" id="PF04502">
    <property type="entry name" value="Saf4_Yju2"/>
    <property type="match status" value="1"/>
</dbReference>
<feature type="binding site" evidence="8">
    <location>
        <position position="80"/>
    </location>
    <ligand>
        <name>Zn(2+)</name>
        <dbReference type="ChEBI" id="CHEBI:29105"/>
    </ligand>
</feature>
<keyword evidence="4 8" id="KW-0747">Spliceosome</keyword>
<dbReference type="Proteomes" id="UP000355283">
    <property type="component" value="Unassembled WGS sequence"/>
</dbReference>
<dbReference type="GO" id="GO:0071006">
    <property type="term" value="C:U2-type catalytic step 1 spliceosome"/>
    <property type="evidence" value="ECO:0007669"/>
    <property type="project" value="UniProtKB-UniRule"/>
</dbReference>
<comment type="caution">
    <text evidence="11">The sequence shown here is derived from an EMBL/GenBank/DDBJ whole genome shotgun (WGS) entry which is preliminary data.</text>
</comment>
<evidence type="ECO:0000256" key="4">
    <source>
        <dbReference type="ARBA" id="ARBA00022728"/>
    </source>
</evidence>
<evidence type="ECO:0000256" key="3">
    <source>
        <dbReference type="ARBA" id="ARBA00022723"/>
    </source>
</evidence>
<evidence type="ECO:0000256" key="7">
    <source>
        <dbReference type="ARBA" id="ARBA00023242"/>
    </source>
</evidence>
<comment type="similarity">
    <text evidence="8">Belongs to the CWC16 family. YJU2 subfamily.</text>
</comment>
<feature type="compositionally biased region" description="Gly residues" evidence="10">
    <location>
        <begin position="309"/>
        <end position="322"/>
    </location>
</feature>
<evidence type="ECO:0000256" key="10">
    <source>
        <dbReference type="SAM" id="MobiDB-lite"/>
    </source>
</evidence>
<keyword evidence="2" id="KW-0507">mRNA processing</keyword>
<keyword evidence="3 8" id="KW-0479">Metal-binding</keyword>
<feature type="binding site" evidence="8">
    <location>
        <position position="43"/>
    </location>
    <ligand>
        <name>Zn(2+)</name>
        <dbReference type="ChEBI" id="CHEBI:29105"/>
    </ligand>
</feature>
<feature type="region of interest" description="Disordered" evidence="10">
    <location>
        <begin position="206"/>
        <end position="335"/>
    </location>
</feature>
<evidence type="ECO:0000313" key="11">
    <source>
        <dbReference type="EMBL" id="TFJ82677.1"/>
    </source>
</evidence>
<name>A0A4D9CX00_9STRA</name>
<feature type="compositionally biased region" description="Basic and acidic residues" evidence="10">
    <location>
        <begin position="226"/>
        <end position="235"/>
    </location>
</feature>
<keyword evidence="6" id="KW-0508">mRNA splicing</keyword>
<evidence type="ECO:0000256" key="9">
    <source>
        <dbReference type="SAM" id="Coils"/>
    </source>
</evidence>
<protein>
    <recommendedName>
        <fullName evidence="8">Splicing factor YJU2</fullName>
    </recommendedName>
</protein>
<dbReference type="InterPro" id="IPR007590">
    <property type="entry name" value="Saf4/Yju2"/>
</dbReference>